<dbReference type="PANTHER" id="PTHR45947:SF3">
    <property type="entry name" value="SULFOQUINOVOSYL TRANSFERASE SQD2"/>
    <property type="match status" value="1"/>
</dbReference>
<dbReference type="CDD" id="cd03801">
    <property type="entry name" value="GT4_PimA-like"/>
    <property type="match status" value="1"/>
</dbReference>
<evidence type="ECO:0000313" key="3">
    <source>
        <dbReference type="Proteomes" id="UP000322521"/>
    </source>
</evidence>
<dbReference type="RefSeq" id="WP_086711333.1">
    <property type="nucleotide sequence ID" value="NZ_AP025492.1"/>
</dbReference>
<gene>
    <name evidence="2" type="ORF">F4W18_21195</name>
</gene>
<dbReference type="InterPro" id="IPR001296">
    <property type="entry name" value="Glyco_trans_1"/>
</dbReference>
<dbReference type="Pfam" id="PF00534">
    <property type="entry name" value="Glycos_transf_1"/>
    <property type="match status" value="1"/>
</dbReference>
<comment type="caution">
    <text evidence="2">The sequence shown here is derived from an EMBL/GenBank/DDBJ whole genome shotgun (WGS) entry which is preliminary data.</text>
</comment>
<dbReference type="Gene3D" id="3.40.50.2000">
    <property type="entry name" value="Glycogen Phosphorylase B"/>
    <property type="match status" value="1"/>
</dbReference>
<organism evidence="2 3">
    <name type="scientific">Vibrio gigantis</name>
    <dbReference type="NCBI Taxonomy" id="296199"/>
    <lineage>
        <taxon>Bacteria</taxon>
        <taxon>Pseudomonadati</taxon>
        <taxon>Pseudomonadota</taxon>
        <taxon>Gammaproteobacteria</taxon>
        <taxon>Vibrionales</taxon>
        <taxon>Vibrionaceae</taxon>
        <taxon>Vibrio</taxon>
    </lineage>
</organism>
<evidence type="ECO:0000313" key="2">
    <source>
        <dbReference type="EMBL" id="KAA8667112.1"/>
    </source>
</evidence>
<keyword evidence="3" id="KW-1185">Reference proteome</keyword>
<reference evidence="2 3" key="1">
    <citation type="submission" date="2019-09" db="EMBL/GenBank/DDBJ databases">
        <title>Draft genome sequence of various Type strains from the CCUG.</title>
        <authorList>
            <person name="Pineiro-Iglesias B."/>
            <person name="Tunovic T."/>
            <person name="Unosson C."/>
            <person name="Inganas E."/>
            <person name="Ohlen M."/>
            <person name="Cardew S."/>
            <person name="Jensie-Markopoulos S."/>
            <person name="Salva-Serra F."/>
            <person name="Jaen-Luchoro D."/>
            <person name="Karlsson R."/>
            <person name="Svensson-Stadler L."/>
            <person name="Chun J."/>
            <person name="Moore E."/>
        </authorList>
    </citation>
    <scope>NUCLEOTIDE SEQUENCE [LARGE SCALE GENOMIC DNA]</scope>
    <source>
        <strain evidence="2 3">CCUG 56969T</strain>
    </source>
</reference>
<dbReference type="AlphaFoldDB" id="A0A5M9N5U8"/>
<dbReference type="PANTHER" id="PTHR45947">
    <property type="entry name" value="SULFOQUINOVOSYL TRANSFERASE SQD2"/>
    <property type="match status" value="1"/>
</dbReference>
<accession>A0A5M9N5U8</accession>
<dbReference type="OrthoDB" id="9802525at2"/>
<dbReference type="Proteomes" id="UP000322521">
    <property type="component" value="Unassembled WGS sequence"/>
</dbReference>
<dbReference type="InterPro" id="IPR050194">
    <property type="entry name" value="Glycosyltransferase_grp1"/>
</dbReference>
<proteinExistence type="predicted"/>
<keyword evidence="2" id="KW-0808">Transferase</keyword>
<dbReference type="GO" id="GO:0016757">
    <property type="term" value="F:glycosyltransferase activity"/>
    <property type="evidence" value="ECO:0007669"/>
    <property type="project" value="InterPro"/>
</dbReference>
<dbReference type="EMBL" id="VXJS01000015">
    <property type="protein sequence ID" value="KAA8667112.1"/>
    <property type="molecule type" value="Genomic_DNA"/>
</dbReference>
<dbReference type="SUPFAM" id="SSF53756">
    <property type="entry name" value="UDP-Glycosyltransferase/glycogen phosphorylase"/>
    <property type="match status" value="1"/>
</dbReference>
<evidence type="ECO:0000259" key="1">
    <source>
        <dbReference type="Pfam" id="PF00534"/>
    </source>
</evidence>
<name>A0A5M9N5U8_9VIBR</name>
<sequence length="416" mass="46262">MSIHSINQVHGLVYDPIPYAGGSKIATAEMLIAANEIKEDSQNVESIPQSLTFTVLTSDLDSWAPLKKQLDIKIIPLPSWAFLTQPQGYRYWFAQVCLAFLLMVTLIRIPKVSYFIGASGPGIDMALYVLNMIVHKPVIQLIHGPVAPSRSIGYCLTSAQKVYYLESTFLSISSALTRYYSRQNNSTNAQSKSSDALTSTRFKSFVNGLSDSRWPTLTRHHSTDVFWAASLLKWKGLETLVDVVENMDAPWKTRICYIQPKNTNLGVSQLPNPTDNIHLYHAPANLDEIRAQSGIFVSTSINEPFGLSVLESLAAGLCVVIPEDGAYWDLALQHGIDCLKYNPKDSKSLHHVLRTLTKNRALRDTLSEGSLTIASQYRAKHCYLEVCASLLMTTPKIEIPHNKQYLNDVSELGDAS</sequence>
<feature type="domain" description="Glycosyl transferase family 1" evidence="1">
    <location>
        <begin position="222"/>
        <end position="368"/>
    </location>
</feature>
<protein>
    <submittedName>
        <fullName evidence="2">Glycosyltransferase family 4 protein</fullName>
    </submittedName>
</protein>